<gene>
    <name evidence="1" type="ORF">VNO77_41055</name>
</gene>
<protein>
    <submittedName>
        <fullName evidence="1">Uncharacterized protein</fullName>
    </submittedName>
</protein>
<dbReference type="AlphaFoldDB" id="A0AAN9JZJ6"/>
<dbReference type="Proteomes" id="UP001367508">
    <property type="component" value="Unassembled WGS sequence"/>
</dbReference>
<accession>A0AAN9JZJ6</accession>
<evidence type="ECO:0000313" key="1">
    <source>
        <dbReference type="EMBL" id="KAK7307733.1"/>
    </source>
</evidence>
<sequence length="66" mass="7405">MHSSYPSIATRQNKMLKITLKKKKKKRDVNDQLWGPYTFLDGDLGCLGSVGVVGEGPRLIMEKVAR</sequence>
<organism evidence="1 2">
    <name type="scientific">Canavalia gladiata</name>
    <name type="common">Sword bean</name>
    <name type="synonym">Dolichos gladiatus</name>
    <dbReference type="NCBI Taxonomy" id="3824"/>
    <lineage>
        <taxon>Eukaryota</taxon>
        <taxon>Viridiplantae</taxon>
        <taxon>Streptophyta</taxon>
        <taxon>Embryophyta</taxon>
        <taxon>Tracheophyta</taxon>
        <taxon>Spermatophyta</taxon>
        <taxon>Magnoliopsida</taxon>
        <taxon>eudicotyledons</taxon>
        <taxon>Gunneridae</taxon>
        <taxon>Pentapetalae</taxon>
        <taxon>rosids</taxon>
        <taxon>fabids</taxon>
        <taxon>Fabales</taxon>
        <taxon>Fabaceae</taxon>
        <taxon>Papilionoideae</taxon>
        <taxon>50 kb inversion clade</taxon>
        <taxon>NPAAA clade</taxon>
        <taxon>indigoferoid/millettioid clade</taxon>
        <taxon>Phaseoleae</taxon>
        <taxon>Canavalia</taxon>
    </lineage>
</organism>
<name>A0AAN9JZJ6_CANGL</name>
<comment type="caution">
    <text evidence="1">The sequence shown here is derived from an EMBL/GenBank/DDBJ whole genome shotgun (WGS) entry which is preliminary data.</text>
</comment>
<reference evidence="1 2" key="1">
    <citation type="submission" date="2024-01" db="EMBL/GenBank/DDBJ databases">
        <title>The genomes of 5 underutilized Papilionoideae crops provide insights into root nodulation and disease resistanc.</title>
        <authorList>
            <person name="Jiang F."/>
        </authorList>
    </citation>
    <scope>NUCLEOTIDE SEQUENCE [LARGE SCALE GENOMIC DNA]</scope>
    <source>
        <strain evidence="1">LVBAO_FW01</strain>
        <tissue evidence="1">Leaves</tissue>
    </source>
</reference>
<proteinExistence type="predicted"/>
<keyword evidence="2" id="KW-1185">Reference proteome</keyword>
<evidence type="ECO:0000313" key="2">
    <source>
        <dbReference type="Proteomes" id="UP001367508"/>
    </source>
</evidence>
<dbReference type="EMBL" id="JAYMYQ010000010">
    <property type="protein sequence ID" value="KAK7307733.1"/>
    <property type="molecule type" value="Genomic_DNA"/>
</dbReference>